<dbReference type="InParanoid" id="A0A168P212"/>
<dbReference type="PANTHER" id="PTHR47424:SF3">
    <property type="entry name" value="REGULATORY PROTEIN GAL4"/>
    <property type="match status" value="1"/>
</dbReference>
<evidence type="ECO:0000313" key="7">
    <source>
        <dbReference type="EMBL" id="SAM01627.1"/>
    </source>
</evidence>
<dbReference type="Proteomes" id="UP000078561">
    <property type="component" value="Unassembled WGS sequence"/>
</dbReference>
<dbReference type="InterPro" id="IPR036864">
    <property type="entry name" value="Zn2-C6_fun-type_DNA-bd_sf"/>
</dbReference>
<name>A0A168P212_ABSGL</name>
<dbReference type="STRING" id="4829.A0A168P212"/>
<dbReference type="GO" id="GO:0003677">
    <property type="term" value="F:DNA binding"/>
    <property type="evidence" value="ECO:0007669"/>
    <property type="project" value="UniProtKB-KW"/>
</dbReference>
<feature type="region of interest" description="Disordered" evidence="5">
    <location>
        <begin position="79"/>
        <end position="131"/>
    </location>
</feature>
<dbReference type="Pfam" id="PF00172">
    <property type="entry name" value="Zn_clus"/>
    <property type="match status" value="1"/>
</dbReference>
<feature type="domain" description="Zn(2)-C6 fungal-type" evidence="6">
    <location>
        <begin position="47"/>
        <end position="76"/>
    </location>
</feature>
<dbReference type="SMART" id="SM00066">
    <property type="entry name" value="GAL4"/>
    <property type="match status" value="1"/>
</dbReference>
<dbReference type="GO" id="GO:0000981">
    <property type="term" value="F:DNA-binding transcription factor activity, RNA polymerase II-specific"/>
    <property type="evidence" value="ECO:0007669"/>
    <property type="project" value="InterPro"/>
</dbReference>
<evidence type="ECO:0000256" key="2">
    <source>
        <dbReference type="ARBA" id="ARBA00023125"/>
    </source>
</evidence>
<dbReference type="PROSITE" id="PS50048">
    <property type="entry name" value="ZN2_CY6_FUNGAL_2"/>
    <property type="match status" value="1"/>
</dbReference>
<organism evidence="7">
    <name type="scientific">Absidia glauca</name>
    <name type="common">Pin mould</name>
    <dbReference type="NCBI Taxonomy" id="4829"/>
    <lineage>
        <taxon>Eukaryota</taxon>
        <taxon>Fungi</taxon>
        <taxon>Fungi incertae sedis</taxon>
        <taxon>Mucoromycota</taxon>
        <taxon>Mucoromycotina</taxon>
        <taxon>Mucoromycetes</taxon>
        <taxon>Mucorales</taxon>
        <taxon>Cunninghamellaceae</taxon>
        <taxon>Absidia</taxon>
    </lineage>
</organism>
<evidence type="ECO:0000259" key="6">
    <source>
        <dbReference type="PROSITE" id="PS50048"/>
    </source>
</evidence>
<evidence type="ECO:0000256" key="4">
    <source>
        <dbReference type="ARBA" id="ARBA00023242"/>
    </source>
</evidence>
<sequence length="183" mass="20152">MTSTEQSSSPSPPLSSLHHHSNHLSLFRSKSTGTMQHVPRRLSSGSACETCRRRKTKCDGGQPCAFCASNRIECIHRPSRRKRLSPKYASKPISDTRYHHPTYHPSSSSSASSWSSSPPSSTSSVSPPPPSLLPLAMADHYQQYHPALIKQISCPSLFRNSKKKEMPSMIGMRSSPSVCLSVF</sequence>
<evidence type="ECO:0000256" key="3">
    <source>
        <dbReference type="ARBA" id="ARBA00023163"/>
    </source>
</evidence>
<dbReference type="GO" id="GO:0008270">
    <property type="term" value="F:zinc ion binding"/>
    <property type="evidence" value="ECO:0007669"/>
    <property type="project" value="InterPro"/>
</dbReference>
<gene>
    <name evidence="7" type="primary">ABSGL_07370.1 scaffold 8789</name>
</gene>
<keyword evidence="1" id="KW-0805">Transcription regulation</keyword>
<dbReference type="OrthoDB" id="2123952at2759"/>
<proteinExistence type="predicted"/>
<evidence type="ECO:0000256" key="1">
    <source>
        <dbReference type="ARBA" id="ARBA00023015"/>
    </source>
</evidence>
<protein>
    <recommendedName>
        <fullName evidence="6">Zn(2)-C6 fungal-type domain-containing protein</fullName>
    </recommendedName>
</protein>
<dbReference type="EMBL" id="LT553539">
    <property type="protein sequence ID" value="SAM01627.1"/>
    <property type="molecule type" value="Genomic_DNA"/>
</dbReference>
<dbReference type="Gene3D" id="4.10.240.10">
    <property type="entry name" value="Zn(2)-C6 fungal-type DNA-binding domain"/>
    <property type="match status" value="1"/>
</dbReference>
<keyword evidence="8" id="KW-1185">Reference proteome</keyword>
<evidence type="ECO:0000313" key="8">
    <source>
        <dbReference type="Proteomes" id="UP000078561"/>
    </source>
</evidence>
<dbReference type="PROSITE" id="PS00463">
    <property type="entry name" value="ZN2_CY6_FUNGAL_1"/>
    <property type="match status" value="1"/>
</dbReference>
<dbReference type="CDD" id="cd00067">
    <property type="entry name" value="GAL4"/>
    <property type="match status" value="1"/>
</dbReference>
<accession>A0A168P212</accession>
<keyword evidence="2" id="KW-0238">DNA-binding</keyword>
<keyword evidence="3" id="KW-0804">Transcription</keyword>
<dbReference type="InterPro" id="IPR001138">
    <property type="entry name" value="Zn2Cys6_DnaBD"/>
</dbReference>
<dbReference type="AlphaFoldDB" id="A0A168P212"/>
<dbReference type="InterPro" id="IPR051127">
    <property type="entry name" value="Fungal_SecMet_Regulators"/>
</dbReference>
<feature type="compositionally biased region" description="Low complexity" evidence="5">
    <location>
        <begin position="105"/>
        <end position="125"/>
    </location>
</feature>
<evidence type="ECO:0000256" key="5">
    <source>
        <dbReference type="SAM" id="MobiDB-lite"/>
    </source>
</evidence>
<dbReference type="SUPFAM" id="SSF57701">
    <property type="entry name" value="Zn2/Cys6 DNA-binding domain"/>
    <property type="match status" value="1"/>
</dbReference>
<dbReference type="PANTHER" id="PTHR47424">
    <property type="entry name" value="REGULATORY PROTEIN GAL4"/>
    <property type="match status" value="1"/>
</dbReference>
<reference evidence="7" key="1">
    <citation type="submission" date="2016-04" db="EMBL/GenBank/DDBJ databases">
        <authorList>
            <person name="Evans L.H."/>
            <person name="Alamgir A."/>
            <person name="Owens N."/>
            <person name="Weber N.D."/>
            <person name="Virtaneva K."/>
            <person name="Barbian K."/>
            <person name="Babar A."/>
            <person name="Rosenke K."/>
        </authorList>
    </citation>
    <scope>NUCLEOTIDE SEQUENCE [LARGE SCALE GENOMIC DNA]</scope>
    <source>
        <strain evidence="7">CBS 101.48</strain>
    </source>
</reference>
<keyword evidence="4" id="KW-0539">Nucleus</keyword>